<reference evidence="2" key="1">
    <citation type="journal article" date="2019" name="Nat. Commun.">
        <title>Genome-wide association mapping of date palm fruit traits.</title>
        <authorList>
            <person name="Hazzouri K.M."/>
            <person name="Gros-Balthazard M."/>
            <person name="Flowers J.M."/>
            <person name="Copetti D."/>
            <person name="Lemansour A."/>
            <person name="Lebrun M."/>
            <person name="Masmoudi K."/>
            <person name="Ferrand S."/>
            <person name="Dhar M.I."/>
            <person name="Fresquez Z.A."/>
            <person name="Rosas U."/>
            <person name="Zhang J."/>
            <person name="Talag J."/>
            <person name="Lee S."/>
            <person name="Kudrna D."/>
            <person name="Powell R.F."/>
            <person name="Leitch I.J."/>
            <person name="Krueger R.R."/>
            <person name="Wing R.A."/>
            <person name="Amiri K.M.A."/>
            <person name="Purugganan M.D."/>
        </authorList>
    </citation>
    <scope>NUCLEOTIDE SEQUENCE [LARGE SCALE GENOMIC DNA]</scope>
    <source>
        <strain evidence="2">cv. Khalas</strain>
    </source>
</reference>
<evidence type="ECO:0000313" key="3">
    <source>
        <dbReference type="RefSeq" id="XP_008802465.1"/>
    </source>
</evidence>
<sequence>MGGATNITVPVVSKIYCFSSQTTLMVRRRPRLVNGGGFVVMNSNQNLVFKVDGCGILGIKGELILRDGDGAPILFIRKKGGVVQALSAHNRWNSYLMDYEEPSKLVFSLREPKLRLLTKNSIKISNDTDGKNKDWSFEVKGSFIKRACTINDRRGNVVAQVGLKEMVANKDFYHVVVQPGYDQAFVIGVIAILDNIHGESTRC</sequence>
<protein>
    <submittedName>
        <fullName evidence="3">Protein LURP-one-related 6-like</fullName>
    </submittedName>
</protein>
<dbReference type="Proteomes" id="UP000228380">
    <property type="component" value="Chromosome 15"/>
</dbReference>
<comment type="similarity">
    <text evidence="1">Belongs to the LOR family.</text>
</comment>
<dbReference type="OrthoDB" id="1916253at2759"/>
<dbReference type="KEGG" id="pda:103716302"/>
<evidence type="ECO:0000313" key="2">
    <source>
        <dbReference type="Proteomes" id="UP000228380"/>
    </source>
</evidence>
<dbReference type="InterPro" id="IPR025659">
    <property type="entry name" value="Tubby-like_C"/>
</dbReference>
<dbReference type="InterPro" id="IPR038595">
    <property type="entry name" value="LOR_sf"/>
</dbReference>
<reference evidence="3" key="2">
    <citation type="submission" date="2025-08" db="UniProtKB">
        <authorList>
            <consortium name="RefSeq"/>
        </authorList>
    </citation>
    <scope>IDENTIFICATION</scope>
    <source>
        <tissue evidence="3">Young leaves</tissue>
    </source>
</reference>
<dbReference type="PANTHER" id="PTHR31087:SF3">
    <property type="entry name" value="PROTEIN LURP-ONE-RELATED 6"/>
    <property type="match status" value="1"/>
</dbReference>
<evidence type="ECO:0000256" key="1">
    <source>
        <dbReference type="ARBA" id="ARBA00005437"/>
    </source>
</evidence>
<dbReference type="InterPro" id="IPR007612">
    <property type="entry name" value="LOR"/>
</dbReference>
<dbReference type="SUPFAM" id="SSF54518">
    <property type="entry name" value="Tubby C-terminal domain-like"/>
    <property type="match status" value="1"/>
</dbReference>
<proteinExistence type="inferred from homology"/>
<name>A0A8B7CMP3_PHODC</name>
<dbReference type="RefSeq" id="XP_008802465.1">
    <property type="nucleotide sequence ID" value="XM_008804243.3"/>
</dbReference>
<keyword evidence="2" id="KW-1185">Reference proteome</keyword>
<gene>
    <name evidence="3" type="primary">LOC103716302</name>
</gene>
<organism evidence="2 3">
    <name type="scientific">Phoenix dactylifera</name>
    <name type="common">Date palm</name>
    <dbReference type="NCBI Taxonomy" id="42345"/>
    <lineage>
        <taxon>Eukaryota</taxon>
        <taxon>Viridiplantae</taxon>
        <taxon>Streptophyta</taxon>
        <taxon>Embryophyta</taxon>
        <taxon>Tracheophyta</taxon>
        <taxon>Spermatophyta</taxon>
        <taxon>Magnoliopsida</taxon>
        <taxon>Liliopsida</taxon>
        <taxon>Arecaceae</taxon>
        <taxon>Coryphoideae</taxon>
        <taxon>Phoeniceae</taxon>
        <taxon>Phoenix</taxon>
    </lineage>
</organism>
<dbReference type="PANTHER" id="PTHR31087">
    <property type="match status" value="1"/>
</dbReference>
<dbReference type="Pfam" id="PF04525">
    <property type="entry name" value="LOR"/>
    <property type="match status" value="1"/>
</dbReference>
<dbReference type="Gene3D" id="2.40.160.200">
    <property type="entry name" value="LURP1-related"/>
    <property type="match status" value="1"/>
</dbReference>
<dbReference type="GeneID" id="103716302"/>
<dbReference type="AlphaFoldDB" id="A0A8B7CMP3"/>
<accession>A0A8B7CMP3</accession>